<accession>A0A6A6FUC8</accession>
<keyword evidence="2" id="KW-1185">Reference proteome</keyword>
<dbReference type="Proteomes" id="UP000799539">
    <property type="component" value="Unassembled WGS sequence"/>
</dbReference>
<proteinExistence type="predicted"/>
<evidence type="ECO:0000313" key="1">
    <source>
        <dbReference type="EMBL" id="KAF2217096.1"/>
    </source>
</evidence>
<dbReference type="AlphaFoldDB" id="A0A6A6FUC8"/>
<gene>
    <name evidence="1" type="ORF">CERZMDRAFT_89770</name>
</gene>
<organism evidence="1 2">
    <name type="scientific">Cercospora zeae-maydis SCOH1-5</name>
    <dbReference type="NCBI Taxonomy" id="717836"/>
    <lineage>
        <taxon>Eukaryota</taxon>
        <taxon>Fungi</taxon>
        <taxon>Dikarya</taxon>
        <taxon>Ascomycota</taxon>
        <taxon>Pezizomycotina</taxon>
        <taxon>Dothideomycetes</taxon>
        <taxon>Dothideomycetidae</taxon>
        <taxon>Mycosphaerellales</taxon>
        <taxon>Mycosphaerellaceae</taxon>
        <taxon>Cercospora</taxon>
    </lineage>
</organism>
<reference evidence="1" key="1">
    <citation type="journal article" date="2020" name="Stud. Mycol.">
        <title>101 Dothideomycetes genomes: a test case for predicting lifestyles and emergence of pathogens.</title>
        <authorList>
            <person name="Haridas S."/>
            <person name="Albert R."/>
            <person name="Binder M."/>
            <person name="Bloem J."/>
            <person name="Labutti K."/>
            <person name="Salamov A."/>
            <person name="Andreopoulos B."/>
            <person name="Baker S."/>
            <person name="Barry K."/>
            <person name="Bills G."/>
            <person name="Bluhm B."/>
            <person name="Cannon C."/>
            <person name="Castanera R."/>
            <person name="Culley D."/>
            <person name="Daum C."/>
            <person name="Ezra D."/>
            <person name="Gonzalez J."/>
            <person name="Henrissat B."/>
            <person name="Kuo A."/>
            <person name="Liang C."/>
            <person name="Lipzen A."/>
            <person name="Lutzoni F."/>
            <person name="Magnuson J."/>
            <person name="Mondo S."/>
            <person name="Nolan M."/>
            <person name="Ohm R."/>
            <person name="Pangilinan J."/>
            <person name="Park H.-J."/>
            <person name="Ramirez L."/>
            <person name="Alfaro M."/>
            <person name="Sun H."/>
            <person name="Tritt A."/>
            <person name="Yoshinaga Y."/>
            <person name="Zwiers L.-H."/>
            <person name="Turgeon B."/>
            <person name="Goodwin S."/>
            <person name="Spatafora J."/>
            <person name="Crous P."/>
            <person name="Grigoriev I."/>
        </authorList>
    </citation>
    <scope>NUCLEOTIDE SEQUENCE</scope>
    <source>
        <strain evidence="1">SCOH1-5</strain>
    </source>
</reference>
<protein>
    <submittedName>
        <fullName evidence="1">Uncharacterized protein</fullName>
    </submittedName>
</protein>
<evidence type="ECO:0000313" key="2">
    <source>
        <dbReference type="Proteomes" id="UP000799539"/>
    </source>
</evidence>
<name>A0A6A6FUC8_9PEZI</name>
<sequence length="60" mass="7094">MELKNENAITRHKLEQLEAKQRQLEQSRPKTLPKVKRGGLFGFRSCYYYLCGEKTKHVGR</sequence>
<dbReference type="EMBL" id="ML992663">
    <property type="protein sequence ID" value="KAF2217096.1"/>
    <property type="molecule type" value="Genomic_DNA"/>
</dbReference>